<evidence type="ECO:0000313" key="3">
    <source>
        <dbReference type="Proteomes" id="UP000199149"/>
    </source>
</evidence>
<keyword evidence="1" id="KW-0812">Transmembrane</keyword>
<organism evidence="2 3">
    <name type="scientific">Algoriella xinjiangensis</name>
    <dbReference type="NCBI Taxonomy" id="684065"/>
    <lineage>
        <taxon>Bacteria</taxon>
        <taxon>Pseudomonadati</taxon>
        <taxon>Bacteroidota</taxon>
        <taxon>Flavobacteriia</taxon>
        <taxon>Flavobacteriales</taxon>
        <taxon>Weeksellaceae</taxon>
        <taxon>Algoriella</taxon>
    </lineage>
</organism>
<feature type="transmembrane region" description="Helical" evidence="1">
    <location>
        <begin position="106"/>
        <end position="128"/>
    </location>
</feature>
<dbReference type="AlphaFoldDB" id="A0A1I4Z6Q3"/>
<evidence type="ECO:0000256" key="1">
    <source>
        <dbReference type="SAM" id="Phobius"/>
    </source>
</evidence>
<keyword evidence="1" id="KW-1133">Transmembrane helix</keyword>
<keyword evidence="3" id="KW-1185">Reference proteome</keyword>
<evidence type="ECO:0000313" key="2">
    <source>
        <dbReference type="EMBL" id="SFN45693.1"/>
    </source>
</evidence>
<sequence>MKIHFTLLEFSYSVLIGCCVIFIKFTDGFGFMQGDDFNYVKQLQSSGSDDDASVYCLGLITTFFFLISLFSKRKYRVLSFYLLFAYFLLPIIQMGEIDSTIINGNYVLLIIVIIILLLTLYFWGIIFLKIKKYLNQPT</sequence>
<dbReference type="Proteomes" id="UP000199149">
    <property type="component" value="Unassembled WGS sequence"/>
</dbReference>
<protein>
    <submittedName>
        <fullName evidence="2">Uncharacterized protein</fullName>
    </submittedName>
</protein>
<feature type="transmembrane region" description="Helical" evidence="1">
    <location>
        <begin position="12"/>
        <end position="32"/>
    </location>
</feature>
<dbReference type="EMBL" id="FOUZ01000012">
    <property type="protein sequence ID" value="SFN45693.1"/>
    <property type="molecule type" value="Genomic_DNA"/>
</dbReference>
<reference evidence="3" key="1">
    <citation type="submission" date="2016-10" db="EMBL/GenBank/DDBJ databases">
        <authorList>
            <person name="Varghese N."/>
            <person name="Submissions S."/>
        </authorList>
    </citation>
    <scope>NUCLEOTIDE SEQUENCE [LARGE SCALE GENOMIC DNA]</scope>
    <source>
        <strain evidence="3">XJ109</strain>
    </source>
</reference>
<proteinExistence type="predicted"/>
<dbReference type="STRING" id="684065.SAMN05421738_112125"/>
<feature type="transmembrane region" description="Helical" evidence="1">
    <location>
        <begin position="77"/>
        <end position="94"/>
    </location>
</feature>
<dbReference type="RefSeq" id="WP_125113151.1">
    <property type="nucleotide sequence ID" value="NZ_FOUZ01000012.1"/>
</dbReference>
<dbReference type="OrthoDB" id="9964209at2"/>
<gene>
    <name evidence="2" type="ORF">SAMN05421738_112125</name>
</gene>
<name>A0A1I4Z6Q3_9FLAO</name>
<feature type="transmembrane region" description="Helical" evidence="1">
    <location>
        <begin position="52"/>
        <end position="70"/>
    </location>
</feature>
<keyword evidence="1" id="KW-0472">Membrane</keyword>
<accession>A0A1I4Z6Q3</accession>